<name>A0AB34K067_PRYPA</name>
<dbReference type="Proteomes" id="UP001515480">
    <property type="component" value="Unassembled WGS sequence"/>
</dbReference>
<keyword evidence="6 8" id="KW-0408">Iron</keyword>
<comment type="function">
    <text evidence="8">Ferredoxins are iron-sulfur proteins that transfer electrons in a wide variety of metabolic reactions.</text>
</comment>
<dbReference type="NCBIfam" id="TIGR02008">
    <property type="entry name" value="fdx_plant"/>
    <property type="match status" value="1"/>
</dbReference>
<organism evidence="11 12">
    <name type="scientific">Prymnesium parvum</name>
    <name type="common">Toxic golden alga</name>
    <dbReference type="NCBI Taxonomy" id="97485"/>
    <lineage>
        <taxon>Eukaryota</taxon>
        <taxon>Haptista</taxon>
        <taxon>Haptophyta</taxon>
        <taxon>Prymnesiophyceae</taxon>
        <taxon>Prymnesiales</taxon>
        <taxon>Prymnesiaceae</taxon>
        <taxon>Prymnesium</taxon>
    </lineage>
</organism>
<keyword evidence="9" id="KW-0732">Signal</keyword>
<dbReference type="AlphaFoldDB" id="A0AB34K067"/>
<accession>A0AB34K067</accession>
<evidence type="ECO:0000313" key="11">
    <source>
        <dbReference type="EMBL" id="KAL1527883.1"/>
    </source>
</evidence>
<dbReference type="SUPFAM" id="SSF54292">
    <property type="entry name" value="2Fe-2S ferredoxin-like"/>
    <property type="match status" value="1"/>
</dbReference>
<dbReference type="PANTHER" id="PTHR43112:SF3">
    <property type="entry name" value="FERREDOXIN-2, CHLOROPLASTIC"/>
    <property type="match status" value="1"/>
</dbReference>
<evidence type="ECO:0000256" key="6">
    <source>
        <dbReference type="ARBA" id="ARBA00023004"/>
    </source>
</evidence>
<dbReference type="InterPro" id="IPR036010">
    <property type="entry name" value="2Fe-2S_ferredoxin-like_sf"/>
</dbReference>
<evidence type="ECO:0000259" key="10">
    <source>
        <dbReference type="PROSITE" id="PS51085"/>
    </source>
</evidence>
<keyword evidence="7 8" id="KW-0411">Iron-sulfur</keyword>
<reference evidence="11 12" key="1">
    <citation type="journal article" date="2024" name="Science">
        <title>Giant polyketide synthase enzymes in the biosynthesis of giant marine polyether toxins.</title>
        <authorList>
            <person name="Fallon T.R."/>
            <person name="Shende V.V."/>
            <person name="Wierzbicki I.H."/>
            <person name="Pendleton A.L."/>
            <person name="Watervoot N.F."/>
            <person name="Auber R.P."/>
            <person name="Gonzalez D.J."/>
            <person name="Wisecaver J.H."/>
            <person name="Moore B.S."/>
        </authorList>
    </citation>
    <scope>NUCLEOTIDE SEQUENCE [LARGE SCALE GENOMIC DNA]</scope>
    <source>
        <strain evidence="11 12">12B1</strain>
    </source>
</reference>
<feature type="domain" description="2Fe-2S ferredoxin-type" evidence="10">
    <location>
        <begin position="127"/>
        <end position="223"/>
    </location>
</feature>
<evidence type="ECO:0000256" key="9">
    <source>
        <dbReference type="SAM" id="SignalP"/>
    </source>
</evidence>
<keyword evidence="8" id="KW-0934">Plastid</keyword>
<dbReference type="InterPro" id="IPR006058">
    <property type="entry name" value="2Fe2S_fd_BS"/>
</dbReference>
<dbReference type="Gene3D" id="3.10.20.30">
    <property type="match status" value="1"/>
</dbReference>
<evidence type="ECO:0000256" key="7">
    <source>
        <dbReference type="ARBA" id="ARBA00023014"/>
    </source>
</evidence>
<comment type="cofactor">
    <cofactor evidence="8">
        <name>[2Fe-2S] cluster</name>
        <dbReference type="ChEBI" id="CHEBI:190135"/>
    </cofactor>
    <text evidence="8">Binds 1 [2Fe-2S] cluster.</text>
</comment>
<dbReference type="GO" id="GO:0051537">
    <property type="term" value="F:2 iron, 2 sulfur cluster binding"/>
    <property type="evidence" value="ECO:0007669"/>
    <property type="project" value="UniProtKB-KW"/>
</dbReference>
<gene>
    <name evidence="11" type="ORF">AB1Y20_009259</name>
</gene>
<feature type="chain" id="PRO_5044336619" description="Ferredoxin" evidence="9">
    <location>
        <begin position="26"/>
        <end position="226"/>
    </location>
</feature>
<comment type="subcellular location">
    <subcellularLocation>
        <location evidence="8">Plastid</location>
        <location evidence="8">Chloroplast</location>
    </subcellularLocation>
</comment>
<keyword evidence="4 8" id="KW-0479">Metal-binding</keyword>
<feature type="signal peptide" evidence="9">
    <location>
        <begin position="1"/>
        <end position="25"/>
    </location>
</feature>
<dbReference type="GO" id="GO:0022900">
    <property type="term" value="P:electron transport chain"/>
    <property type="evidence" value="ECO:0007669"/>
    <property type="project" value="InterPro"/>
</dbReference>
<dbReference type="PROSITE" id="PS00197">
    <property type="entry name" value="2FE2S_FER_1"/>
    <property type="match status" value="1"/>
</dbReference>
<dbReference type="GO" id="GO:0009570">
    <property type="term" value="C:chloroplast stroma"/>
    <property type="evidence" value="ECO:0007669"/>
    <property type="project" value="TreeGrafter"/>
</dbReference>
<comment type="similarity">
    <text evidence="1 8">Belongs to the 2Fe2S plant-type ferredoxin family.</text>
</comment>
<evidence type="ECO:0000256" key="8">
    <source>
        <dbReference type="RuleBase" id="RU364001"/>
    </source>
</evidence>
<dbReference type="PROSITE" id="PS51085">
    <property type="entry name" value="2FE2S_FER_2"/>
    <property type="match status" value="1"/>
</dbReference>
<dbReference type="GO" id="GO:0009055">
    <property type="term" value="F:electron transfer activity"/>
    <property type="evidence" value="ECO:0007669"/>
    <property type="project" value="InterPro"/>
</dbReference>
<evidence type="ECO:0000313" key="12">
    <source>
        <dbReference type="Proteomes" id="UP001515480"/>
    </source>
</evidence>
<dbReference type="Pfam" id="PF00111">
    <property type="entry name" value="Fer2"/>
    <property type="match status" value="1"/>
</dbReference>
<evidence type="ECO:0000256" key="4">
    <source>
        <dbReference type="ARBA" id="ARBA00022723"/>
    </source>
</evidence>
<dbReference type="EMBL" id="JBGBPQ010000002">
    <property type="protein sequence ID" value="KAL1527883.1"/>
    <property type="molecule type" value="Genomic_DNA"/>
</dbReference>
<evidence type="ECO:0000256" key="5">
    <source>
        <dbReference type="ARBA" id="ARBA00022982"/>
    </source>
</evidence>
<comment type="caution">
    <text evidence="11">The sequence shown here is derived from an EMBL/GenBank/DDBJ whole genome shotgun (WGS) entry which is preliminary data.</text>
</comment>
<dbReference type="PANTHER" id="PTHR43112">
    <property type="entry name" value="FERREDOXIN"/>
    <property type="match status" value="1"/>
</dbReference>
<evidence type="ECO:0000256" key="2">
    <source>
        <dbReference type="ARBA" id="ARBA00022448"/>
    </source>
</evidence>
<proteinExistence type="inferred from homology"/>
<evidence type="ECO:0000256" key="1">
    <source>
        <dbReference type="ARBA" id="ARBA00007874"/>
    </source>
</evidence>
<dbReference type="CDD" id="cd00207">
    <property type="entry name" value="fer2"/>
    <property type="match status" value="1"/>
</dbReference>
<keyword evidence="2 8" id="KW-0813">Transport</keyword>
<sequence>MGTAIRHSAAMTALLLALHPAACAAYAWITPTHADAHAAAPRRALLRASQQPPWPVPGPPPDFDGAQWAPWQFGTTLKPPPTEELRQPSTGRAVAAPATKPVAAPAAPAAAVAPPPSAAPAAPPGFFKVTLITPNGEIKIDCPQDAYLLDHVDEIVDENEALADLPYACRAGSCSACAAKLISGEVDNSDGSFLSEEQRAQGFVLTCTSYIKSDVVLKTHAEDDLF</sequence>
<keyword evidence="5 8" id="KW-0249">Electron transport</keyword>
<dbReference type="InterPro" id="IPR012675">
    <property type="entry name" value="Beta-grasp_dom_sf"/>
</dbReference>
<dbReference type="InterPro" id="IPR010241">
    <property type="entry name" value="Fd_pln"/>
</dbReference>
<keyword evidence="8" id="KW-0150">Chloroplast</keyword>
<keyword evidence="3 8" id="KW-0001">2Fe-2S</keyword>
<dbReference type="GO" id="GO:0046872">
    <property type="term" value="F:metal ion binding"/>
    <property type="evidence" value="ECO:0007669"/>
    <property type="project" value="UniProtKB-KW"/>
</dbReference>
<protein>
    <recommendedName>
        <fullName evidence="8">Ferredoxin</fullName>
    </recommendedName>
</protein>
<dbReference type="InterPro" id="IPR001041">
    <property type="entry name" value="2Fe-2S_ferredoxin-type"/>
</dbReference>
<evidence type="ECO:0000256" key="3">
    <source>
        <dbReference type="ARBA" id="ARBA00022714"/>
    </source>
</evidence>
<keyword evidence="12" id="KW-1185">Reference proteome</keyword>